<protein>
    <recommendedName>
        <fullName evidence="2">CARDB domain-containing protein</fullName>
    </recommendedName>
</protein>
<name>X0VP42_9ZZZZ</name>
<feature type="non-terminal residue" evidence="1">
    <location>
        <position position="1"/>
    </location>
</feature>
<reference evidence="1" key="1">
    <citation type="journal article" date="2014" name="Front. Microbiol.">
        <title>High frequency of phylogenetically diverse reductive dehalogenase-homologous genes in deep subseafloor sedimentary metagenomes.</title>
        <authorList>
            <person name="Kawai M."/>
            <person name="Futagami T."/>
            <person name="Toyoda A."/>
            <person name="Takaki Y."/>
            <person name="Nishi S."/>
            <person name="Hori S."/>
            <person name="Arai W."/>
            <person name="Tsubouchi T."/>
            <person name="Morono Y."/>
            <person name="Uchiyama I."/>
            <person name="Ito T."/>
            <person name="Fujiyama A."/>
            <person name="Inagaki F."/>
            <person name="Takami H."/>
        </authorList>
    </citation>
    <scope>NUCLEOTIDE SEQUENCE</scope>
    <source>
        <strain evidence="1">Expedition CK06-06</strain>
    </source>
</reference>
<dbReference type="Gene3D" id="2.60.40.10">
    <property type="entry name" value="Immunoglobulins"/>
    <property type="match status" value="1"/>
</dbReference>
<proteinExistence type="predicted"/>
<comment type="caution">
    <text evidence="1">The sequence shown here is derived from an EMBL/GenBank/DDBJ whole genome shotgun (WGS) entry which is preliminary data.</text>
</comment>
<dbReference type="InterPro" id="IPR013783">
    <property type="entry name" value="Ig-like_fold"/>
</dbReference>
<organism evidence="1">
    <name type="scientific">marine sediment metagenome</name>
    <dbReference type="NCBI Taxonomy" id="412755"/>
    <lineage>
        <taxon>unclassified sequences</taxon>
        <taxon>metagenomes</taxon>
        <taxon>ecological metagenomes</taxon>
    </lineage>
</organism>
<sequence length="212" mass="23014">LNIAPNPVKVGEEAVVKISVENIGEAEGTDTVSLIVNGIVEQRKDIIVAGGAIELVSFVISKDSPGSYSIEIGGLECVLKVMQPAQLSTGTFLVRKLRAGIGELEIENELDLDAVVVLANTEEPEDPLMAVYIQSKDSYTVGGIKDDTYVLYFALGEGWDSDLKKFIGKTSYKRVGYELDFISGANRYTLWTIPLHSVVTEPVSEDEFPELG</sequence>
<accession>X0VP42</accession>
<dbReference type="AlphaFoldDB" id="X0VP42"/>
<evidence type="ECO:0000313" key="1">
    <source>
        <dbReference type="EMBL" id="GAG02336.1"/>
    </source>
</evidence>
<evidence type="ECO:0008006" key="2">
    <source>
        <dbReference type="Google" id="ProtNLM"/>
    </source>
</evidence>
<gene>
    <name evidence="1" type="ORF">S01H1_32333</name>
</gene>
<dbReference type="EMBL" id="BARS01020011">
    <property type="protein sequence ID" value="GAG02336.1"/>
    <property type="molecule type" value="Genomic_DNA"/>
</dbReference>